<protein>
    <submittedName>
        <fullName evidence="1">Uncharacterized protein</fullName>
    </submittedName>
</protein>
<keyword evidence="2" id="KW-1185">Reference proteome</keyword>
<proteinExistence type="predicted"/>
<sequence>RLDVIAVPRSALGNVADCHVSMMKGWRLQHIRFQKLKDHLPVCVSVWHTFQWTRPFQLPRASMEACSAALLYGRKRTQLLQDIKQGLNEHMMEFQNWGHAGDVDSINAGLLHIICDCAAKVLQSSPGYEESNELKVTRGNRLS</sequence>
<organism evidence="1 2">
    <name type="scientific">Prorocentrum cordatum</name>
    <dbReference type="NCBI Taxonomy" id="2364126"/>
    <lineage>
        <taxon>Eukaryota</taxon>
        <taxon>Sar</taxon>
        <taxon>Alveolata</taxon>
        <taxon>Dinophyceae</taxon>
        <taxon>Prorocentrales</taxon>
        <taxon>Prorocentraceae</taxon>
        <taxon>Prorocentrum</taxon>
    </lineage>
</organism>
<accession>A0ABN9R1P9</accession>
<evidence type="ECO:0000313" key="2">
    <source>
        <dbReference type="Proteomes" id="UP001189429"/>
    </source>
</evidence>
<comment type="caution">
    <text evidence="1">The sequence shown here is derived from an EMBL/GenBank/DDBJ whole genome shotgun (WGS) entry which is preliminary data.</text>
</comment>
<evidence type="ECO:0000313" key="1">
    <source>
        <dbReference type="EMBL" id="CAK0812653.1"/>
    </source>
</evidence>
<dbReference type="Proteomes" id="UP001189429">
    <property type="component" value="Unassembled WGS sequence"/>
</dbReference>
<dbReference type="EMBL" id="CAUYUJ010005206">
    <property type="protein sequence ID" value="CAK0812653.1"/>
    <property type="molecule type" value="Genomic_DNA"/>
</dbReference>
<reference evidence="1" key="1">
    <citation type="submission" date="2023-10" db="EMBL/GenBank/DDBJ databases">
        <authorList>
            <person name="Chen Y."/>
            <person name="Shah S."/>
            <person name="Dougan E. K."/>
            <person name="Thang M."/>
            <person name="Chan C."/>
        </authorList>
    </citation>
    <scope>NUCLEOTIDE SEQUENCE [LARGE SCALE GENOMIC DNA]</scope>
</reference>
<feature type="non-terminal residue" evidence="1">
    <location>
        <position position="1"/>
    </location>
</feature>
<gene>
    <name evidence="1" type="ORF">PCOR1329_LOCUS16900</name>
</gene>
<name>A0ABN9R1P9_9DINO</name>